<accession>A0A816IXX3</accession>
<dbReference type="Proteomes" id="UP001295469">
    <property type="component" value="Chromosome C09"/>
</dbReference>
<protein>
    <submittedName>
        <fullName evidence="1">(rape) hypothetical protein</fullName>
    </submittedName>
</protein>
<evidence type="ECO:0000313" key="1">
    <source>
        <dbReference type="EMBL" id="CAF1749309.1"/>
    </source>
</evidence>
<organism evidence="1">
    <name type="scientific">Brassica napus</name>
    <name type="common">Rape</name>
    <dbReference type="NCBI Taxonomy" id="3708"/>
    <lineage>
        <taxon>Eukaryota</taxon>
        <taxon>Viridiplantae</taxon>
        <taxon>Streptophyta</taxon>
        <taxon>Embryophyta</taxon>
        <taxon>Tracheophyta</taxon>
        <taxon>Spermatophyta</taxon>
        <taxon>Magnoliopsida</taxon>
        <taxon>eudicotyledons</taxon>
        <taxon>Gunneridae</taxon>
        <taxon>Pentapetalae</taxon>
        <taxon>rosids</taxon>
        <taxon>malvids</taxon>
        <taxon>Brassicales</taxon>
        <taxon>Brassicaceae</taxon>
        <taxon>Brassiceae</taxon>
        <taxon>Brassica</taxon>
    </lineage>
</organism>
<proteinExistence type="predicted"/>
<name>A0A816IXX3_BRANA</name>
<reference evidence="1" key="1">
    <citation type="submission" date="2021-01" db="EMBL/GenBank/DDBJ databases">
        <authorList>
            <consortium name="Genoscope - CEA"/>
            <person name="William W."/>
        </authorList>
    </citation>
    <scope>NUCLEOTIDE SEQUENCE</scope>
</reference>
<gene>
    <name evidence="1" type="ORF">DARMORV10_C09P38250.1</name>
</gene>
<dbReference type="AlphaFoldDB" id="A0A816IXX3"/>
<dbReference type="EMBL" id="HG994373">
    <property type="protein sequence ID" value="CAF1749309.1"/>
    <property type="molecule type" value="Genomic_DNA"/>
</dbReference>
<sequence>MFLTIITHTLLIQNETKSERVSCPISWYVSHFLVCEHFVFSIWVEKTEIRHSKEHGKIE</sequence>